<dbReference type="AlphaFoldDB" id="A0A1E3QXQ2"/>
<name>A0A1E3QXQ2_9ASCO</name>
<evidence type="ECO:0000313" key="2">
    <source>
        <dbReference type="Proteomes" id="UP000094336"/>
    </source>
</evidence>
<organism evidence="1 2">
    <name type="scientific">Babjeviella inositovora NRRL Y-12698</name>
    <dbReference type="NCBI Taxonomy" id="984486"/>
    <lineage>
        <taxon>Eukaryota</taxon>
        <taxon>Fungi</taxon>
        <taxon>Dikarya</taxon>
        <taxon>Ascomycota</taxon>
        <taxon>Saccharomycotina</taxon>
        <taxon>Pichiomycetes</taxon>
        <taxon>Serinales incertae sedis</taxon>
        <taxon>Babjeviella</taxon>
    </lineage>
</organism>
<dbReference type="Proteomes" id="UP000094336">
    <property type="component" value="Unassembled WGS sequence"/>
</dbReference>
<gene>
    <name evidence="1" type="ORF">BABINDRAFT_158944</name>
</gene>
<proteinExistence type="predicted"/>
<dbReference type="GeneID" id="30145221"/>
<accession>A0A1E3QXQ2</accession>
<reference evidence="2" key="1">
    <citation type="submission" date="2016-05" db="EMBL/GenBank/DDBJ databases">
        <title>Comparative genomics of biotechnologically important yeasts.</title>
        <authorList>
            <consortium name="DOE Joint Genome Institute"/>
            <person name="Riley R."/>
            <person name="Haridas S."/>
            <person name="Wolfe K.H."/>
            <person name="Lopes M.R."/>
            <person name="Hittinger C.T."/>
            <person name="Goker M."/>
            <person name="Salamov A."/>
            <person name="Wisecaver J."/>
            <person name="Long T.M."/>
            <person name="Aerts A.L."/>
            <person name="Barry K."/>
            <person name="Choi C."/>
            <person name="Clum A."/>
            <person name="Coughlan A.Y."/>
            <person name="Deshpande S."/>
            <person name="Douglass A.P."/>
            <person name="Hanson S.J."/>
            <person name="Klenk H.-P."/>
            <person name="Labutti K."/>
            <person name="Lapidus A."/>
            <person name="Lindquist E."/>
            <person name="Lipzen A."/>
            <person name="Meier-Kolthoff J.P."/>
            <person name="Ohm R.A."/>
            <person name="Otillar R.P."/>
            <person name="Pangilinan J."/>
            <person name="Peng Y."/>
            <person name="Rokas A."/>
            <person name="Rosa C.A."/>
            <person name="Scheuner C."/>
            <person name="Sibirny A.A."/>
            <person name="Slot J.C."/>
            <person name="Stielow J.B."/>
            <person name="Sun H."/>
            <person name="Kurtzman C.P."/>
            <person name="Blackwell M."/>
            <person name="Grigoriev I.V."/>
            <person name="Jeffries T.W."/>
        </authorList>
    </citation>
    <scope>NUCLEOTIDE SEQUENCE [LARGE SCALE GENOMIC DNA]</scope>
    <source>
        <strain evidence="2">NRRL Y-12698</strain>
    </source>
</reference>
<keyword evidence="2" id="KW-1185">Reference proteome</keyword>
<evidence type="ECO:0000313" key="1">
    <source>
        <dbReference type="EMBL" id="ODQ82324.1"/>
    </source>
</evidence>
<dbReference type="EMBL" id="KV454426">
    <property type="protein sequence ID" value="ODQ82324.1"/>
    <property type="molecule type" value="Genomic_DNA"/>
</dbReference>
<protein>
    <submittedName>
        <fullName evidence="1">Uncharacterized protein</fullName>
    </submittedName>
</protein>
<dbReference type="RefSeq" id="XP_018987652.1">
    <property type="nucleotide sequence ID" value="XM_019127368.1"/>
</dbReference>
<sequence length="260" mass="29860">MHFALLLNDFRDSQITLENSDGCTNQYLTRSENETTESPEEVFTPHDEFELDPRIADGGEVHLEMFLPEYYMTDHENVNPMDSLEIFNPERELKMIDSILAELQGTKSETTNKAGERKRHDLPFENNGLWRGPIDNQYNHLPSDENNPFPLPYMIMPKIVDGYHLETFSTDEELEHTSGLSLSPIKRFNQLADIEWNTKRDTDAYGDGNIPKGTDCLTGRFSLEIQSFSSENNLFENPSSYLKGLEGMEDDCPTFLMSEI</sequence>